<dbReference type="CDD" id="cd02517">
    <property type="entry name" value="CMP-KDO-Synthetase"/>
    <property type="match status" value="1"/>
</dbReference>
<evidence type="ECO:0000256" key="4">
    <source>
        <dbReference type="ARBA" id="ARBA00022985"/>
    </source>
</evidence>
<evidence type="ECO:0000256" key="2">
    <source>
        <dbReference type="ARBA" id="ARBA00022679"/>
    </source>
</evidence>
<comment type="function">
    <text evidence="5">Activates KDO (a required 8-carbon sugar) for incorporation into bacterial lipopolysaccharide in Gram-negative bacteria.</text>
</comment>
<dbReference type="GO" id="GO:0008690">
    <property type="term" value="F:3-deoxy-manno-octulosonate cytidylyltransferase activity"/>
    <property type="evidence" value="ECO:0007669"/>
    <property type="project" value="UniProtKB-UniRule"/>
</dbReference>
<accession>A0A2Z4YA16</accession>
<protein>
    <recommendedName>
        <fullName evidence="5">3-deoxy-manno-octulosonate cytidylyltransferase</fullName>
        <ecNumber evidence="5">2.7.7.38</ecNumber>
    </recommendedName>
    <alternativeName>
        <fullName evidence="5">CMP-2-keto-3-deoxyoctulosonic acid synthase</fullName>
        <shortName evidence="5">CKS</shortName>
        <shortName evidence="5">CMP-KDO synthase</shortName>
    </alternativeName>
</protein>
<dbReference type="FunFam" id="3.90.550.10:FF:000011">
    <property type="entry name" value="3-deoxy-manno-octulosonate cytidylyltransferase"/>
    <property type="match status" value="1"/>
</dbReference>
<sequence>MIPSRYASVRLPAKPLVEIAGKPLVQWVWEAASRARSLNELLVATDDERIARVVEAFGGKAVMTPPECPGGTDRIACAVKDRAADVVVNIQGDEPLMAAENIDACVEALLADADAAVATPMVPLKSLDDFVVPHVVKVVYDARGYALYFSRAPIPDWSRLSASEREQAPRPMKHLGLYVYRRAALEAFVTMPPSRYELVEKLEQLRFLEAGYRIRMVEVAHDSIGVDTPEDAAAVSRLLQEEE</sequence>
<dbReference type="HAMAP" id="MF_00057">
    <property type="entry name" value="KdsB"/>
    <property type="match status" value="1"/>
</dbReference>
<evidence type="ECO:0000313" key="6">
    <source>
        <dbReference type="EMBL" id="AXA37452.1"/>
    </source>
</evidence>
<gene>
    <name evidence="5" type="primary">kdsB</name>
    <name evidence="6" type="ORF">BRCON_2710</name>
</gene>
<dbReference type="NCBIfam" id="NF009905">
    <property type="entry name" value="PRK13368.1"/>
    <property type="match status" value="1"/>
</dbReference>
<dbReference type="GO" id="GO:0009103">
    <property type="term" value="P:lipopolysaccharide biosynthetic process"/>
    <property type="evidence" value="ECO:0007669"/>
    <property type="project" value="UniProtKB-UniRule"/>
</dbReference>
<comment type="pathway">
    <text evidence="5">Nucleotide-sugar biosynthesis; CMP-3-deoxy-D-manno-octulosonate biosynthesis; CMP-3-deoxy-D-manno-octulosonate from 3-deoxy-D-manno-octulosonate and CTP: step 1/1.</text>
</comment>
<keyword evidence="2 5" id="KW-0808">Transferase</keyword>
<keyword evidence="4 5" id="KW-0448">Lipopolysaccharide biosynthesis</keyword>
<dbReference type="GO" id="GO:0005829">
    <property type="term" value="C:cytosol"/>
    <property type="evidence" value="ECO:0007669"/>
    <property type="project" value="TreeGrafter"/>
</dbReference>
<proteinExistence type="inferred from homology"/>
<evidence type="ECO:0000256" key="1">
    <source>
        <dbReference type="ARBA" id="ARBA00004370"/>
    </source>
</evidence>
<comment type="subcellular location">
    <subcellularLocation>
        <location evidence="5">Cytoplasm</location>
    </subcellularLocation>
    <subcellularLocation>
        <location evidence="1">Membrane</location>
    </subcellularLocation>
</comment>
<dbReference type="EMBL" id="CP030759">
    <property type="protein sequence ID" value="AXA37452.1"/>
    <property type="molecule type" value="Genomic_DNA"/>
</dbReference>
<evidence type="ECO:0000256" key="3">
    <source>
        <dbReference type="ARBA" id="ARBA00022695"/>
    </source>
</evidence>
<evidence type="ECO:0000313" key="7">
    <source>
        <dbReference type="Proteomes" id="UP000262583"/>
    </source>
</evidence>
<dbReference type="SUPFAM" id="SSF53448">
    <property type="entry name" value="Nucleotide-diphospho-sugar transferases"/>
    <property type="match status" value="1"/>
</dbReference>
<dbReference type="UniPathway" id="UPA00358">
    <property type="reaction ID" value="UER00476"/>
</dbReference>
<dbReference type="Pfam" id="PF02348">
    <property type="entry name" value="CTP_transf_3"/>
    <property type="match status" value="1"/>
</dbReference>
<comment type="catalytic activity">
    <reaction evidence="5">
        <text>3-deoxy-alpha-D-manno-oct-2-ulosonate + CTP = CMP-3-deoxy-beta-D-manno-octulosonate + diphosphate</text>
        <dbReference type="Rhea" id="RHEA:23448"/>
        <dbReference type="ChEBI" id="CHEBI:33019"/>
        <dbReference type="ChEBI" id="CHEBI:37563"/>
        <dbReference type="ChEBI" id="CHEBI:85986"/>
        <dbReference type="ChEBI" id="CHEBI:85987"/>
        <dbReference type="EC" id="2.7.7.38"/>
    </reaction>
</comment>
<dbReference type="KEGG" id="schv:BRCON_2710"/>
<dbReference type="Proteomes" id="UP000262583">
    <property type="component" value="Chromosome"/>
</dbReference>
<name>A0A2Z4YA16_SUMC1</name>
<evidence type="ECO:0000256" key="5">
    <source>
        <dbReference type="HAMAP-Rule" id="MF_00057"/>
    </source>
</evidence>
<dbReference type="InterPro" id="IPR004528">
    <property type="entry name" value="KdsB"/>
</dbReference>
<dbReference type="EC" id="2.7.7.38" evidence="5"/>
<dbReference type="AlphaFoldDB" id="A0A2Z4YA16"/>
<keyword evidence="5" id="KW-0963">Cytoplasm</keyword>
<dbReference type="NCBIfam" id="NF003952">
    <property type="entry name" value="PRK05450.1-5"/>
    <property type="match status" value="1"/>
</dbReference>
<comment type="similarity">
    <text evidence="5">Belongs to the KdsB family.</text>
</comment>
<dbReference type="NCBIfam" id="NF003950">
    <property type="entry name" value="PRK05450.1-3"/>
    <property type="match status" value="1"/>
</dbReference>
<dbReference type="PANTHER" id="PTHR42866">
    <property type="entry name" value="3-DEOXY-MANNO-OCTULOSONATE CYTIDYLYLTRANSFERASE"/>
    <property type="match status" value="1"/>
</dbReference>
<keyword evidence="3 5" id="KW-0548">Nucleotidyltransferase</keyword>
<organism evidence="6 7">
    <name type="scientific">Sumerlaea chitinivorans</name>
    <dbReference type="NCBI Taxonomy" id="2250252"/>
    <lineage>
        <taxon>Bacteria</taxon>
        <taxon>Candidatus Sumerlaeota</taxon>
        <taxon>Candidatus Sumerlaeia</taxon>
        <taxon>Candidatus Sumerlaeales</taxon>
        <taxon>Candidatus Sumerlaeaceae</taxon>
        <taxon>Candidatus Sumerlaea</taxon>
    </lineage>
</organism>
<dbReference type="NCBIfam" id="TIGR00466">
    <property type="entry name" value="kdsB"/>
    <property type="match status" value="1"/>
</dbReference>
<dbReference type="Gene3D" id="3.90.550.10">
    <property type="entry name" value="Spore Coat Polysaccharide Biosynthesis Protein SpsA, Chain A"/>
    <property type="match status" value="1"/>
</dbReference>
<dbReference type="GO" id="GO:0016020">
    <property type="term" value="C:membrane"/>
    <property type="evidence" value="ECO:0007669"/>
    <property type="project" value="UniProtKB-SubCell"/>
</dbReference>
<dbReference type="InterPro" id="IPR003329">
    <property type="entry name" value="Cytidylyl_trans"/>
</dbReference>
<dbReference type="PANTHER" id="PTHR42866:SF2">
    <property type="entry name" value="3-DEOXY-MANNO-OCTULOSONATE CYTIDYLYLTRANSFERASE, MITOCHONDRIAL"/>
    <property type="match status" value="1"/>
</dbReference>
<dbReference type="GO" id="GO:0033468">
    <property type="term" value="P:CMP-keto-3-deoxy-D-manno-octulosonic acid biosynthetic process"/>
    <property type="evidence" value="ECO:0007669"/>
    <property type="project" value="UniProtKB-UniRule"/>
</dbReference>
<dbReference type="InterPro" id="IPR029044">
    <property type="entry name" value="Nucleotide-diphossugar_trans"/>
</dbReference>
<reference evidence="6 7" key="1">
    <citation type="submission" date="2018-05" db="EMBL/GenBank/DDBJ databases">
        <title>A metagenomic window into the 2 km-deep terrestrial subsurface aquifer revealed taxonomically and functionally diverse microbial community comprising novel uncultured bacterial lineages.</title>
        <authorList>
            <person name="Kadnikov V.V."/>
            <person name="Mardanov A.V."/>
            <person name="Beletsky A.V."/>
            <person name="Banks D."/>
            <person name="Pimenov N.V."/>
            <person name="Frank Y.A."/>
            <person name="Karnachuk O.V."/>
            <person name="Ravin N.V."/>
        </authorList>
    </citation>
    <scope>NUCLEOTIDE SEQUENCE [LARGE SCALE GENOMIC DNA]</scope>
    <source>
        <strain evidence="6">BY</strain>
    </source>
</reference>